<gene>
    <name evidence="1" type="primary">POLX_1349</name>
    <name evidence="1" type="ORF">TNCT_308861</name>
</gene>
<protein>
    <submittedName>
        <fullName evidence="1">Retrovirus-related Pol polyprotein from transposon TNT 1-94</fullName>
    </submittedName>
</protein>
<organism evidence="1 2">
    <name type="scientific">Trichonephila clavata</name>
    <name type="common">Joro spider</name>
    <name type="synonym">Nephila clavata</name>
    <dbReference type="NCBI Taxonomy" id="2740835"/>
    <lineage>
        <taxon>Eukaryota</taxon>
        <taxon>Metazoa</taxon>
        <taxon>Ecdysozoa</taxon>
        <taxon>Arthropoda</taxon>
        <taxon>Chelicerata</taxon>
        <taxon>Arachnida</taxon>
        <taxon>Araneae</taxon>
        <taxon>Araneomorphae</taxon>
        <taxon>Entelegynae</taxon>
        <taxon>Araneoidea</taxon>
        <taxon>Nephilidae</taxon>
        <taxon>Trichonephila</taxon>
    </lineage>
</organism>
<accession>A0A8X6FBW6</accession>
<name>A0A8X6FBW6_TRICU</name>
<dbReference type="PANTHER" id="PTHR11439:SF463">
    <property type="entry name" value="REVERSE TRANSCRIPTASE TY1_COPIA-TYPE DOMAIN-CONTAINING PROTEIN"/>
    <property type="match status" value="1"/>
</dbReference>
<dbReference type="Proteomes" id="UP000887116">
    <property type="component" value="Unassembled WGS sequence"/>
</dbReference>
<reference evidence="1" key="1">
    <citation type="submission" date="2020-07" db="EMBL/GenBank/DDBJ databases">
        <title>Multicomponent nature underlies the extraordinary mechanical properties of spider dragline silk.</title>
        <authorList>
            <person name="Kono N."/>
            <person name="Nakamura H."/>
            <person name="Mori M."/>
            <person name="Yoshida Y."/>
            <person name="Ohtoshi R."/>
            <person name="Malay A.D."/>
            <person name="Moran D.A.P."/>
            <person name="Tomita M."/>
            <person name="Numata K."/>
            <person name="Arakawa K."/>
        </authorList>
    </citation>
    <scope>NUCLEOTIDE SEQUENCE</scope>
</reference>
<sequence length="123" mass="13958">MQIEHLENDKNFIHQEVYCRKILSRFNVVNSNSVNKLIEMDAIATDDSAFLSADVPYRDAVGSLMFRAIASRPDIAYALGVLPQVLDKPQQIHWTMVKRIPMYLNGTKKRGIMYLGVTSATLE</sequence>
<dbReference type="EMBL" id="BMAO01031481">
    <property type="protein sequence ID" value="GFQ75357.1"/>
    <property type="molecule type" value="Genomic_DNA"/>
</dbReference>
<dbReference type="AlphaFoldDB" id="A0A8X6FBW6"/>
<keyword evidence="2" id="KW-1185">Reference proteome</keyword>
<dbReference type="PANTHER" id="PTHR11439">
    <property type="entry name" value="GAG-POL-RELATED RETROTRANSPOSON"/>
    <property type="match status" value="1"/>
</dbReference>
<evidence type="ECO:0000313" key="2">
    <source>
        <dbReference type="Proteomes" id="UP000887116"/>
    </source>
</evidence>
<dbReference type="OrthoDB" id="6434303at2759"/>
<evidence type="ECO:0000313" key="1">
    <source>
        <dbReference type="EMBL" id="GFQ75357.1"/>
    </source>
</evidence>
<comment type="caution">
    <text evidence="1">The sequence shown here is derived from an EMBL/GenBank/DDBJ whole genome shotgun (WGS) entry which is preliminary data.</text>
</comment>
<proteinExistence type="predicted"/>